<dbReference type="GO" id="GO:0055085">
    <property type="term" value="P:transmembrane transport"/>
    <property type="evidence" value="ECO:0007669"/>
    <property type="project" value="InterPro"/>
</dbReference>
<evidence type="ECO:0000256" key="6">
    <source>
        <dbReference type="SAM" id="Phobius"/>
    </source>
</evidence>
<comment type="caution">
    <text evidence="7">The sequence shown here is derived from an EMBL/GenBank/DDBJ whole genome shotgun (WGS) entry which is preliminary data.</text>
</comment>
<evidence type="ECO:0000313" key="8">
    <source>
        <dbReference type="Proteomes" id="UP001165120"/>
    </source>
</evidence>
<dbReference type="AlphaFoldDB" id="A0A9W6WGY1"/>
<keyword evidence="2 6" id="KW-0812">Transmembrane</keyword>
<dbReference type="EMBL" id="BSXN01000535">
    <property type="protein sequence ID" value="GME68951.1"/>
    <property type="molecule type" value="Genomic_DNA"/>
</dbReference>
<keyword evidence="8" id="KW-1185">Reference proteome</keyword>
<dbReference type="PANTHER" id="PTHR31274:SF1">
    <property type="entry name" value="AGL149CP"/>
    <property type="match status" value="1"/>
</dbReference>
<feature type="transmembrane region" description="Helical" evidence="6">
    <location>
        <begin position="610"/>
        <end position="635"/>
    </location>
</feature>
<dbReference type="PANTHER" id="PTHR31274">
    <property type="entry name" value="PROTEIN ECM3"/>
    <property type="match status" value="1"/>
</dbReference>
<dbReference type="Proteomes" id="UP001165120">
    <property type="component" value="Unassembled WGS sequence"/>
</dbReference>
<feature type="compositionally biased region" description="Low complexity" evidence="5">
    <location>
        <begin position="357"/>
        <end position="369"/>
    </location>
</feature>
<proteinExistence type="predicted"/>
<evidence type="ECO:0000256" key="1">
    <source>
        <dbReference type="ARBA" id="ARBA00004141"/>
    </source>
</evidence>
<dbReference type="GO" id="GO:0016020">
    <property type="term" value="C:membrane"/>
    <property type="evidence" value="ECO:0007669"/>
    <property type="project" value="UniProtKB-SubCell"/>
</dbReference>
<name>A0A9W6WGY1_CANBO</name>
<evidence type="ECO:0000256" key="2">
    <source>
        <dbReference type="ARBA" id="ARBA00022692"/>
    </source>
</evidence>
<feature type="transmembrane region" description="Helical" evidence="6">
    <location>
        <begin position="146"/>
        <end position="168"/>
    </location>
</feature>
<feature type="compositionally biased region" description="Polar residues" evidence="5">
    <location>
        <begin position="241"/>
        <end position="252"/>
    </location>
</feature>
<feature type="transmembrane region" description="Helical" evidence="6">
    <location>
        <begin position="6"/>
        <end position="30"/>
    </location>
</feature>
<protein>
    <submittedName>
        <fullName evidence="7">Unnamed protein product</fullName>
    </submittedName>
</protein>
<organism evidence="7 8">
    <name type="scientific">Candida boidinii</name>
    <name type="common">Yeast</name>
    <dbReference type="NCBI Taxonomy" id="5477"/>
    <lineage>
        <taxon>Eukaryota</taxon>
        <taxon>Fungi</taxon>
        <taxon>Dikarya</taxon>
        <taxon>Ascomycota</taxon>
        <taxon>Saccharomycotina</taxon>
        <taxon>Pichiomycetes</taxon>
        <taxon>Pichiales</taxon>
        <taxon>Pichiaceae</taxon>
        <taxon>Ogataea</taxon>
        <taxon>Ogataea/Candida clade</taxon>
    </lineage>
</organism>
<feature type="transmembrane region" description="Helical" evidence="6">
    <location>
        <begin position="573"/>
        <end position="595"/>
    </location>
</feature>
<evidence type="ECO:0000313" key="7">
    <source>
        <dbReference type="EMBL" id="GME68951.1"/>
    </source>
</evidence>
<evidence type="ECO:0000256" key="5">
    <source>
        <dbReference type="SAM" id="MobiDB-lite"/>
    </source>
</evidence>
<feature type="region of interest" description="Disordered" evidence="5">
    <location>
        <begin position="350"/>
        <end position="374"/>
    </location>
</feature>
<dbReference type="InterPro" id="IPR040254">
    <property type="entry name" value="Ecm3-like"/>
</dbReference>
<feature type="transmembrane region" description="Helical" evidence="6">
    <location>
        <begin position="647"/>
        <end position="671"/>
    </location>
</feature>
<reference evidence="7" key="1">
    <citation type="submission" date="2023-04" db="EMBL/GenBank/DDBJ databases">
        <title>Candida boidinii NBRC 10035.</title>
        <authorList>
            <person name="Ichikawa N."/>
            <person name="Sato H."/>
            <person name="Tonouchi N."/>
        </authorList>
    </citation>
    <scope>NUCLEOTIDE SEQUENCE</scope>
    <source>
        <strain evidence="7">NBRC 10035</strain>
    </source>
</reference>
<evidence type="ECO:0000256" key="3">
    <source>
        <dbReference type="ARBA" id="ARBA00022989"/>
    </source>
</evidence>
<feature type="transmembrane region" description="Helical" evidence="6">
    <location>
        <begin position="541"/>
        <end position="561"/>
    </location>
</feature>
<sequence>MTLALGSVIYISVKPIFKIYLILAVGFYLARKNILSVDTARDFSKIVIDVLLPCLAFNKIVTNISNNNIAEIGTIAIIFCSFSAIGFVLSLLVSFFLIPKKLRNRLRGICLSIGLFPNISDLPIAYLQTFQTNNTFTTDQVDRGVAYSMIFMTLQLIVQFNLGGYYLVGMDMKNELKYQEKLELDNQLVDQDNNNQDDDSDLESQRKINHDNSNNSTNSLSSSVSIQDSQMKEKENDTDTEQNINSQPSNATLKHKLRTLNDIEDLESIDSNLSNYPTADENGELSHQQFLKSKNSIRSNTQSHLNPNYNHGNLQQNSGILLKILKSNDSKVVTGSSSSHHYQGEDLHRRNTSTFPSQQQSQQQGNSSNDLRKMPSQTMNDVIRVYSKVNELNQGKVQLQYDGAAEESPLAKIKSIQSILQNKPENEDKETLSSQDDYNNSNVSNNIKKYKNGDIEFDDLTATEKFKIISKMITFRNINNILKKFVLLTITSCTKPVSIVTIISIIVCMVPWLKALFVLTPQAHVPNAPDNQPPLSFIMDFTAYIGQAQVPIGIILLGGTMARLEMKQMPKGLFVAALCLTIMRLVIFPIIGIAISSKLYRDGLYYNDQILHFLCNIDWCLPSATSLIYVAASYTKKDSNKHLQLDLLAIVYLSQYTLLVVCLPFVTTYTIKVSLGD</sequence>
<dbReference type="InterPro" id="IPR004776">
    <property type="entry name" value="Mem_transp_PIN-like"/>
</dbReference>
<feature type="region of interest" description="Disordered" evidence="5">
    <location>
        <begin position="422"/>
        <end position="445"/>
    </location>
</feature>
<feature type="compositionally biased region" description="Low complexity" evidence="5">
    <location>
        <begin position="212"/>
        <end position="229"/>
    </location>
</feature>
<feature type="transmembrane region" description="Helical" evidence="6">
    <location>
        <begin position="72"/>
        <end position="97"/>
    </location>
</feature>
<keyword evidence="3 6" id="KW-1133">Transmembrane helix</keyword>
<feature type="region of interest" description="Disordered" evidence="5">
    <location>
        <begin position="190"/>
        <end position="255"/>
    </location>
</feature>
<feature type="compositionally biased region" description="Polar residues" evidence="5">
    <location>
        <begin position="432"/>
        <end position="445"/>
    </location>
</feature>
<comment type="subcellular location">
    <subcellularLocation>
        <location evidence="1">Membrane</location>
        <topology evidence="1">Multi-pass membrane protein</topology>
    </subcellularLocation>
</comment>
<keyword evidence="4 6" id="KW-0472">Membrane</keyword>
<accession>A0A9W6WGY1</accession>
<evidence type="ECO:0000256" key="4">
    <source>
        <dbReference type="ARBA" id="ARBA00023136"/>
    </source>
</evidence>
<dbReference type="Pfam" id="PF03547">
    <property type="entry name" value="Mem_trans"/>
    <property type="match status" value="1"/>
</dbReference>
<gene>
    <name evidence="7" type="ORF">Cboi02_000197200</name>
</gene>
<feature type="transmembrane region" description="Helical" evidence="6">
    <location>
        <begin position="109"/>
        <end position="126"/>
    </location>
</feature>
<feature type="transmembrane region" description="Helical" evidence="6">
    <location>
        <begin position="485"/>
        <end position="513"/>
    </location>
</feature>